<accession>S5TFZ0</accession>
<evidence type="ECO:0000313" key="3">
    <source>
        <dbReference type="Proteomes" id="UP000015388"/>
    </source>
</evidence>
<keyword evidence="1" id="KW-1133">Transmembrane helix</keyword>
<keyword evidence="1" id="KW-0472">Membrane</keyword>
<reference evidence="2 3" key="1">
    <citation type="submission" date="2012-11" db="EMBL/GenBank/DDBJ databases">
        <title>The complete genome sequence of Corynebacterium maris Coryn-1 (=DSM 45190).</title>
        <authorList>
            <person name="Schaffert L."/>
            <person name="Albersmeier A."/>
            <person name="Kalinowski J."/>
            <person name="Ruckert C."/>
        </authorList>
    </citation>
    <scope>NUCLEOTIDE SEQUENCE [LARGE SCALE GENOMIC DNA]</scope>
    <source>
        <strain evidence="3">Coryn-1</strain>
    </source>
</reference>
<evidence type="ECO:0000256" key="1">
    <source>
        <dbReference type="SAM" id="Phobius"/>
    </source>
</evidence>
<keyword evidence="1" id="KW-0812">Transmembrane</keyword>
<dbReference type="PATRIC" id="fig|1224163.3.peg.378"/>
<dbReference type="eggNOG" id="ENOG502ZWTE">
    <property type="taxonomic scope" value="Bacteria"/>
</dbReference>
<gene>
    <name evidence="2" type="ORF">B841_01865</name>
</gene>
<feature type="transmembrane region" description="Helical" evidence="1">
    <location>
        <begin position="12"/>
        <end position="35"/>
    </location>
</feature>
<sequence length="99" mass="10817">MDPALQLIVGYNFLEGLLFAAVAIAGVVGAIMAATVREDAFTAGDRQGKWVWVAIMAASAFVVMTRFPFLSWAGMVAIGVYWFDVRPQLRNILSGNYGW</sequence>
<dbReference type="EMBL" id="CP003924">
    <property type="protein sequence ID" value="AGS33856.1"/>
    <property type="molecule type" value="Genomic_DNA"/>
</dbReference>
<proteinExistence type="predicted"/>
<dbReference type="Proteomes" id="UP000015388">
    <property type="component" value="Chromosome"/>
</dbReference>
<dbReference type="STRING" id="1224163.B841_01865"/>
<dbReference type="InterPro" id="IPR019662">
    <property type="entry name" value="DUF2516"/>
</dbReference>
<evidence type="ECO:0000313" key="2">
    <source>
        <dbReference type="EMBL" id="AGS33856.1"/>
    </source>
</evidence>
<dbReference type="KEGG" id="cmd:B841_01865"/>
<dbReference type="Pfam" id="PF10724">
    <property type="entry name" value="DUF2516"/>
    <property type="match status" value="1"/>
</dbReference>
<feature type="transmembrane region" description="Helical" evidence="1">
    <location>
        <begin position="50"/>
        <end position="83"/>
    </location>
</feature>
<dbReference type="HOGENOM" id="CLU_135072_1_0_11"/>
<dbReference type="AlphaFoldDB" id="S5TFZ0"/>
<protein>
    <submittedName>
        <fullName evidence="2">Putative secreted protein</fullName>
    </submittedName>
</protein>
<keyword evidence="3" id="KW-1185">Reference proteome</keyword>
<name>S5TFZ0_9CORY</name>
<dbReference type="OrthoDB" id="4427346at2"/>
<dbReference type="RefSeq" id="WP_020933791.1">
    <property type="nucleotide sequence ID" value="NC_021915.1"/>
</dbReference>
<organism evidence="2 3">
    <name type="scientific">Corynebacterium maris DSM 45190</name>
    <dbReference type="NCBI Taxonomy" id="1224163"/>
    <lineage>
        <taxon>Bacteria</taxon>
        <taxon>Bacillati</taxon>
        <taxon>Actinomycetota</taxon>
        <taxon>Actinomycetes</taxon>
        <taxon>Mycobacteriales</taxon>
        <taxon>Corynebacteriaceae</taxon>
        <taxon>Corynebacterium</taxon>
    </lineage>
</organism>